<evidence type="ECO:0000313" key="2">
    <source>
        <dbReference type="Proteomes" id="UP000594014"/>
    </source>
</evidence>
<organism evidence="1 2">
    <name type="scientific">Anoxybacterium hadale</name>
    <dbReference type="NCBI Taxonomy" id="3408580"/>
    <lineage>
        <taxon>Bacteria</taxon>
        <taxon>Bacillati</taxon>
        <taxon>Bacillota</taxon>
        <taxon>Clostridia</taxon>
        <taxon>Peptostreptococcales</taxon>
        <taxon>Anaerovoracaceae</taxon>
        <taxon>Anoxybacterium</taxon>
    </lineage>
</organism>
<reference evidence="1" key="1">
    <citation type="submission" date="2019-08" db="EMBL/GenBank/DDBJ databases">
        <title>Genome sequence of Clostridiales bacterium MT110.</title>
        <authorList>
            <person name="Cao J."/>
        </authorList>
    </citation>
    <scope>NUCLEOTIDE SEQUENCE</scope>
    <source>
        <strain evidence="1">MT110</strain>
    </source>
</reference>
<dbReference type="EMBL" id="CP042469">
    <property type="protein sequence ID" value="QOX64439.1"/>
    <property type="molecule type" value="Genomic_DNA"/>
</dbReference>
<gene>
    <name evidence="1" type="ORF">FRZ06_14370</name>
</gene>
<proteinExistence type="predicted"/>
<evidence type="ECO:0000313" key="1">
    <source>
        <dbReference type="EMBL" id="QOX64439.1"/>
    </source>
</evidence>
<accession>A0ACD1ADQ8</accession>
<protein>
    <submittedName>
        <fullName evidence="1">Uncharacterized protein</fullName>
    </submittedName>
</protein>
<keyword evidence="2" id="KW-1185">Reference proteome</keyword>
<sequence>MLHIYYGRENLDKDRFLFDGIETDLKQGRKKVLLLVPDQFTLQAERNAFAYLGVDGLMDLEILSPSRLGFKVLSEVGGSAKIPVDKYGRHMLLTKILTEENERLQAFRGMNQKTSFIEMTNNLISEMKQFNASPSDLLKILSDTEEGSILRRKLRDIHIIYEKYEELIADKYLDTEDYLNLFISKIQSSNLVKEAVFWISGFDYLTPKLLNIIEQLMLTSSEVNAVLTADCSLGPAGCGQPPEGRDSDLFDLTRGIMGRLRDLAETAGISYEEQAINERYQIPLGDQKGEKLVPLAHLEQELYAQPYHQSTGGAAVTLCQAANFYAEAETAAAKIQHLIREEGFRYRDILVICNDMETRASVIKRVFADYGIAAFLDKKRDILHHPSIEFITSLVDITANGWLYEDVFRMLKTNFTDVSPEECEELENYAIKYRIKGNRWKTEFTYGMKTEGEEVLARLNETRERICTFISSFEVEFRQKQTVRDRTLAIYEFLTKTARMPEKIESLIDDLTEANQFEYAEEASQIWNVIIQILDQLVELIGEESMGAEEYGLILKSGFGAIEIGLLPPTIDQIMVGTMQRTRAGNIKALIVLGANDGLLPAAAGSESLLNEDEKTALYKRGIEICKIDDLRAKEEKLAIYKTFGRPSRYLWVGYSASDLEGKESKPSILFDKIRRIFPDVKIIKDILNQEDPMLLMEAPESTLRHMTASFREAMEGKELRDEWREAYQWYETKDERLLRPVREGLLFTNHQNKIQKELIRRLYNRDSSLPLSLSPSRLERFSRCPFSHFINYGLHPDERRIFEIAGREIGDVYHQCFMMLSQTLSVPGIEVTDPASPWMKVTKETCQEMVDGFVDEAAQSYREGVLTQGEEERYRSMRMKRVCGDAAWALVEHIQTGKIRQVFFESEFGRAVEKQFSAIEVKVGQETVYIEGKIDRVDVLAGNRETDRAGETGNAGANGYVKIIDYKSGKERFDTEEARAGWRLQLMLYLKAVLGTKAASHKPAGVFYFEIAEPMIDVTDAVDDDYNEKVKAERRKSFKLDGVVLDDRNIIESIAGEFSGYSEILPIKKTKEGTYAGTTDRKLLKEEEFEELLTAVNHKVEELCSNLSSGSIDIRPKKVKDETACRFCLYKSICCFDLSFDGCTYEVIR</sequence>
<dbReference type="Proteomes" id="UP000594014">
    <property type="component" value="Chromosome"/>
</dbReference>
<name>A0ACD1ADQ8_9FIRM</name>